<keyword evidence="3" id="KW-1185">Reference proteome</keyword>
<dbReference type="InParanoid" id="I7ML54"/>
<dbReference type="EMBL" id="GG662605">
    <property type="protein sequence ID" value="EAS01196.2"/>
    <property type="molecule type" value="Genomic_DNA"/>
</dbReference>
<evidence type="ECO:0000256" key="1">
    <source>
        <dbReference type="SAM" id="Phobius"/>
    </source>
</evidence>
<organism evidence="2 3">
    <name type="scientific">Tetrahymena thermophila (strain SB210)</name>
    <dbReference type="NCBI Taxonomy" id="312017"/>
    <lineage>
        <taxon>Eukaryota</taxon>
        <taxon>Sar</taxon>
        <taxon>Alveolata</taxon>
        <taxon>Ciliophora</taxon>
        <taxon>Intramacronucleata</taxon>
        <taxon>Oligohymenophorea</taxon>
        <taxon>Hymenostomatida</taxon>
        <taxon>Tetrahymenina</taxon>
        <taxon>Tetrahymenidae</taxon>
        <taxon>Tetrahymena</taxon>
    </lineage>
</organism>
<sequence>MLLLSFFVSCLNYLSDKKSLKFNYRTQLKRYFLNTFYMIPQLRLKWFQPFFGIISHFLILLLIVIFLSYIYFTAFILIEISSYFYGYYIHSLLRMQIFVNVQLASLITHYFLDIFFVMAFIYSDQSIYCLWAFALFHLILFLYEIVNLIQAISQRSSMPYLSEFQNIFYLGNYNKETYIATQKKNQIQIIRVSKNNLFGKIEYSQKKTMNIDAFTVIESIDLKRNILITQTDNQYLSFYSLPNLEFKFTTPLYKKSCIRVWDEKGEVIYVDYNKTRKTTDLDFLSIQDVFQKGFSLELTANFQHKQQLIYYGNIKIDNDKYQRYVVACNYPSHDIIAINIEKSEIDTLYKNTEQNSIKFKISPQQILIFSNNHFPSLIILDVPSYLIGRVNCLQLLSGFYPIQVKNIDYHIILYPNDSNKIDYFFLARIQNNSLKIIQRCKTFNTQIQEIHYDPILNIFIILTKNKIFFMNVNCEIITYNQNNEIQLNISIDD</sequence>
<dbReference type="GeneID" id="7838322"/>
<feature type="transmembrane region" description="Helical" evidence="1">
    <location>
        <begin position="128"/>
        <end position="149"/>
    </location>
</feature>
<accession>I7ML54</accession>
<evidence type="ECO:0000313" key="3">
    <source>
        <dbReference type="Proteomes" id="UP000009168"/>
    </source>
</evidence>
<keyword evidence="1" id="KW-0472">Membrane</keyword>
<dbReference type="Proteomes" id="UP000009168">
    <property type="component" value="Unassembled WGS sequence"/>
</dbReference>
<feature type="transmembrane region" description="Helical" evidence="1">
    <location>
        <begin position="97"/>
        <end position="122"/>
    </location>
</feature>
<feature type="transmembrane region" description="Helical" evidence="1">
    <location>
        <begin position="50"/>
        <end position="77"/>
    </location>
</feature>
<keyword evidence="1 2" id="KW-0812">Transmembrane</keyword>
<name>I7ML54_TETTS</name>
<keyword evidence="1" id="KW-1133">Transmembrane helix</keyword>
<protein>
    <submittedName>
        <fullName evidence="2">Transmembrane protein, putative</fullName>
    </submittedName>
</protein>
<reference evidence="3" key="1">
    <citation type="journal article" date="2006" name="PLoS Biol.">
        <title>Macronuclear genome sequence of the ciliate Tetrahymena thermophila, a model eukaryote.</title>
        <authorList>
            <person name="Eisen J.A."/>
            <person name="Coyne R.S."/>
            <person name="Wu M."/>
            <person name="Wu D."/>
            <person name="Thiagarajan M."/>
            <person name="Wortman J.R."/>
            <person name="Badger J.H."/>
            <person name="Ren Q."/>
            <person name="Amedeo P."/>
            <person name="Jones K.M."/>
            <person name="Tallon L.J."/>
            <person name="Delcher A.L."/>
            <person name="Salzberg S.L."/>
            <person name="Silva J.C."/>
            <person name="Haas B.J."/>
            <person name="Majoros W.H."/>
            <person name="Farzad M."/>
            <person name="Carlton J.M."/>
            <person name="Smith R.K. Jr."/>
            <person name="Garg J."/>
            <person name="Pearlman R.E."/>
            <person name="Karrer K.M."/>
            <person name="Sun L."/>
            <person name="Manning G."/>
            <person name="Elde N.C."/>
            <person name="Turkewitz A.P."/>
            <person name="Asai D.J."/>
            <person name="Wilkes D.E."/>
            <person name="Wang Y."/>
            <person name="Cai H."/>
            <person name="Collins K."/>
            <person name="Stewart B.A."/>
            <person name="Lee S.R."/>
            <person name="Wilamowska K."/>
            <person name="Weinberg Z."/>
            <person name="Ruzzo W.L."/>
            <person name="Wloga D."/>
            <person name="Gaertig J."/>
            <person name="Frankel J."/>
            <person name="Tsao C.-C."/>
            <person name="Gorovsky M.A."/>
            <person name="Keeling P.J."/>
            <person name="Waller R.F."/>
            <person name="Patron N.J."/>
            <person name="Cherry J.M."/>
            <person name="Stover N.A."/>
            <person name="Krieger C.J."/>
            <person name="del Toro C."/>
            <person name="Ryder H.F."/>
            <person name="Williamson S.C."/>
            <person name="Barbeau R.A."/>
            <person name="Hamilton E.P."/>
            <person name="Orias E."/>
        </authorList>
    </citation>
    <scope>NUCLEOTIDE SEQUENCE [LARGE SCALE GENOMIC DNA]</scope>
    <source>
        <strain evidence="3">SB210</strain>
    </source>
</reference>
<proteinExistence type="predicted"/>
<gene>
    <name evidence="2" type="ORF">TTHERM_00318590</name>
</gene>
<dbReference type="RefSeq" id="XP_001021441.2">
    <property type="nucleotide sequence ID" value="XM_001021441.3"/>
</dbReference>
<dbReference type="KEGG" id="tet:TTHERM_00318590"/>
<evidence type="ECO:0000313" key="2">
    <source>
        <dbReference type="EMBL" id="EAS01196.2"/>
    </source>
</evidence>
<dbReference type="AlphaFoldDB" id="I7ML54"/>